<dbReference type="EMBL" id="CAJOAY010000099">
    <property type="protein sequence ID" value="CAF3535483.1"/>
    <property type="molecule type" value="Genomic_DNA"/>
</dbReference>
<accession>A0A815SZC1</accession>
<evidence type="ECO:0000313" key="4">
    <source>
        <dbReference type="Proteomes" id="UP000663891"/>
    </source>
</evidence>
<evidence type="ECO:0000313" key="3">
    <source>
        <dbReference type="EMBL" id="CAF3535483.1"/>
    </source>
</evidence>
<dbReference type="InterPro" id="IPR003593">
    <property type="entry name" value="AAA+_ATPase"/>
</dbReference>
<dbReference type="Proteomes" id="UP000663881">
    <property type="component" value="Unassembled WGS sequence"/>
</dbReference>
<dbReference type="AlphaFoldDB" id="A0A815SZC1"/>
<feature type="domain" description="AAA+ ATPase" evidence="1">
    <location>
        <begin position="17"/>
        <end position="162"/>
    </location>
</feature>
<evidence type="ECO:0000313" key="2">
    <source>
        <dbReference type="EMBL" id="CAF1500523.1"/>
    </source>
</evidence>
<organism evidence="2 4">
    <name type="scientific">Adineta steineri</name>
    <dbReference type="NCBI Taxonomy" id="433720"/>
    <lineage>
        <taxon>Eukaryota</taxon>
        <taxon>Metazoa</taxon>
        <taxon>Spiralia</taxon>
        <taxon>Gnathifera</taxon>
        <taxon>Rotifera</taxon>
        <taxon>Eurotatoria</taxon>
        <taxon>Bdelloidea</taxon>
        <taxon>Adinetida</taxon>
        <taxon>Adinetidae</taxon>
        <taxon>Adineta</taxon>
    </lineage>
</organism>
<dbReference type="Gene3D" id="3.40.50.300">
    <property type="entry name" value="P-loop containing nucleotide triphosphate hydrolases"/>
    <property type="match status" value="1"/>
</dbReference>
<dbReference type="EMBL" id="CAJNON010002119">
    <property type="protein sequence ID" value="CAF1500523.1"/>
    <property type="molecule type" value="Genomic_DNA"/>
</dbReference>
<comment type="caution">
    <text evidence="2">The sequence shown here is derived from an EMBL/GenBank/DDBJ whole genome shotgun (WGS) entry which is preliminary data.</text>
</comment>
<name>A0A815SZC1_9BILA</name>
<proteinExistence type="predicted"/>
<protein>
    <recommendedName>
        <fullName evidence="1">AAA+ ATPase domain-containing protein</fullName>
    </recommendedName>
</protein>
<dbReference type="Pfam" id="PF13304">
    <property type="entry name" value="AAA_21"/>
    <property type="match status" value="1"/>
</dbReference>
<sequence>MSEDTKHLPSQFEWPNIPMLSVITGVNGTGKTALLYSIFYKHPTLREFSIAKDVILEFNPSNEAYHCLSSGERFTLLNLLLNFPPCAKFLQNQVKLGSILLLDEPDAHLHPSLIKDFMEYIYTLVNEYKIQVIMTTHSPETVALIRKENKRSLFVMDHDSNTKQVYIKQAVNKYQAIRLLTSDVIQINDSFRLVFVESPFDKSFYEYVNSYVMKKRFLNNVQQLIFRYYSTGTLKEENKKFSTIRTIKGRYFNDVQRLVEKFTTVCGETKPLENFVYGLVNQDYLEYLEPFRRKHVTNPYKQKYNVIAVNRCSPVNYILDPIHIYYYALTHNKLNIYNGEELTFSLNPSCDLDYQSLQGVINRLFPEGNFPNTENVYFQPNFHLKYPLEVLNWNEADLIQHYNGLSCFSNLNLKPDDVFDCLKNSDMLIPLDLLDSFDYLNSEDPQNHRCHQTLVTRKKKVVTTN</sequence>
<reference evidence="2" key="1">
    <citation type="submission" date="2021-02" db="EMBL/GenBank/DDBJ databases">
        <authorList>
            <person name="Nowell W R."/>
        </authorList>
    </citation>
    <scope>NUCLEOTIDE SEQUENCE</scope>
</reference>
<dbReference type="SMART" id="SM00382">
    <property type="entry name" value="AAA"/>
    <property type="match status" value="1"/>
</dbReference>
<dbReference type="PANTHER" id="PTHR43581">
    <property type="entry name" value="ATP/GTP PHOSPHATASE"/>
    <property type="match status" value="1"/>
</dbReference>
<dbReference type="InterPro" id="IPR027417">
    <property type="entry name" value="P-loop_NTPase"/>
</dbReference>
<dbReference type="PANTHER" id="PTHR43581:SF2">
    <property type="entry name" value="EXCINUCLEASE ATPASE SUBUNIT"/>
    <property type="match status" value="1"/>
</dbReference>
<gene>
    <name evidence="3" type="ORF">OKA104_LOCUS3322</name>
    <name evidence="2" type="ORF">VCS650_LOCUS42217</name>
</gene>
<evidence type="ECO:0000259" key="1">
    <source>
        <dbReference type="SMART" id="SM00382"/>
    </source>
</evidence>
<dbReference type="CDD" id="cd00267">
    <property type="entry name" value="ABC_ATPase"/>
    <property type="match status" value="1"/>
</dbReference>
<dbReference type="Proteomes" id="UP000663891">
    <property type="component" value="Unassembled WGS sequence"/>
</dbReference>
<dbReference type="OrthoDB" id="2135407at2759"/>
<dbReference type="InterPro" id="IPR003959">
    <property type="entry name" value="ATPase_AAA_core"/>
</dbReference>
<dbReference type="InterPro" id="IPR051396">
    <property type="entry name" value="Bact_Antivir_Def_Nuclease"/>
</dbReference>
<dbReference type="SUPFAM" id="SSF52540">
    <property type="entry name" value="P-loop containing nucleoside triphosphate hydrolases"/>
    <property type="match status" value="1"/>
</dbReference>